<organism evidence="1 2">
    <name type="scientific">Halalkalibacter okhensis</name>
    <dbReference type="NCBI Taxonomy" id="333138"/>
    <lineage>
        <taxon>Bacteria</taxon>
        <taxon>Bacillati</taxon>
        <taxon>Bacillota</taxon>
        <taxon>Bacilli</taxon>
        <taxon>Bacillales</taxon>
        <taxon>Bacillaceae</taxon>
        <taxon>Halalkalibacter</taxon>
    </lineage>
</organism>
<name>A0A0B0IF71_9BACI</name>
<evidence type="ECO:0000313" key="2">
    <source>
        <dbReference type="Proteomes" id="UP000030832"/>
    </source>
</evidence>
<dbReference type="eggNOG" id="ENOG5033F8S">
    <property type="taxonomic scope" value="Bacteria"/>
</dbReference>
<dbReference type="EMBL" id="JRJU01000044">
    <property type="protein sequence ID" value="KHF38301.1"/>
    <property type="molecule type" value="Genomic_DNA"/>
</dbReference>
<sequence length="538" mass="64380">MNLQHEVPKNKRNATLNWNNDWFNSYESPWGIFEKLKFTNFIDANDILRLFGVEKVRNLKSFGKTHRQLIHLNGLDEDIVERFLGFSLHQHNNYLLQKLFQCFYNFNKSSSYYFRDDLFFCIDCLKTGYHSLFFQSKLIHFCPFHKLPLIQGCPYCRNPIPYLLSDQYTDGPFLCKCGNGWLTSETTPNPTFSWKKPIGDIQSQALNAWLNLDQSQINRLNKCRFFSGIDLEDDSEVLEKLISVVDSDFKISKEYEYTYHKIETSNYINSLKIGINENELQNANYLLKNSQINDVVDSWTLLNNNPKYQQHYDYIYNNSQKTVKAFARHIRNTIYPEHRTCVKRLVRLLKEENKSFPPICPHAYAYVFWRKSIDEIDHFYEVDRYGHANRKYPYDLDVASGLDRDFIKSFVDEWIDYYDYVRDKELVGLNWIINKIISVLLSNHYMNWLRISTKYSEAREEANFRQYIYKDLAFFTVIFPSKDTEEPIEFHWWDKTIKYSTLLCPFASQSKKRFSEKELRHSELSIPRNFYNKEVDMK</sequence>
<dbReference type="AlphaFoldDB" id="A0A0B0IF71"/>
<dbReference type="RefSeq" id="WP_034633155.1">
    <property type="nucleotide sequence ID" value="NZ_JRJU01000044.1"/>
</dbReference>
<dbReference type="Proteomes" id="UP000030832">
    <property type="component" value="Unassembled WGS sequence"/>
</dbReference>
<reference evidence="1 2" key="1">
    <citation type="submission" date="2014-09" db="EMBL/GenBank/DDBJ databases">
        <title>Genome sequencing and annotation of Bacillus Okhensis strain Kh10-101T.</title>
        <authorList>
            <person name="Prakash J.S."/>
        </authorList>
    </citation>
    <scope>NUCLEOTIDE SEQUENCE [LARGE SCALE GENOMIC DNA]</scope>
    <source>
        <strain evidence="2">Kh10-101T</strain>
    </source>
</reference>
<proteinExistence type="predicted"/>
<protein>
    <submittedName>
        <fullName evidence="1">Uncharacterized protein</fullName>
    </submittedName>
</protein>
<gene>
    <name evidence="1" type="ORF">LQ50_22210</name>
</gene>
<evidence type="ECO:0000313" key="1">
    <source>
        <dbReference type="EMBL" id="KHF38301.1"/>
    </source>
</evidence>
<keyword evidence="2" id="KW-1185">Reference proteome</keyword>
<dbReference type="OrthoDB" id="2543325at2"/>
<comment type="caution">
    <text evidence="1">The sequence shown here is derived from an EMBL/GenBank/DDBJ whole genome shotgun (WGS) entry which is preliminary data.</text>
</comment>
<dbReference type="STRING" id="333138.LQ50_22210"/>
<accession>A0A0B0IF71</accession>